<feature type="transmembrane region" description="Helical" evidence="1">
    <location>
        <begin position="55"/>
        <end position="76"/>
    </location>
</feature>
<evidence type="ECO:0000313" key="3">
    <source>
        <dbReference type="Proteomes" id="UP000095247"/>
    </source>
</evidence>
<dbReference type="SUPFAM" id="SSF48695">
    <property type="entry name" value="Multiheme cytochromes"/>
    <property type="match status" value="1"/>
</dbReference>
<comment type="caution">
    <text evidence="2">The sequence shown here is derived from an EMBL/GenBank/DDBJ whole genome shotgun (WGS) entry which is preliminary data.</text>
</comment>
<keyword evidence="1" id="KW-1133">Transmembrane helix</keyword>
<keyword evidence="1" id="KW-0472">Membrane</keyword>
<sequence length="148" mass="16450">MKTNINIEECINDAKNMYGKGFGCSEAIIYALNKHFELNLSDDAIAMSSSFLRGVGGSGCLCGAVAASSMCLGFLFGRREPNQKVDNCLRLSNEFHDSFKKEFKSTCCRVITKGMEQNSEERKKSCKDVVAFTTETTAKMIMRELNKN</sequence>
<name>A0A1E5NEI2_9SPIR</name>
<dbReference type="Proteomes" id="UP000095247">
    <property type="component" value="Unassembled WGS sequence"/>
</dbReference>
<dbReference type="NCBIfam" id="TIGR01909">
    <property type="entry name" value="C_GCAxxG_C_C"/>
    <property type="match status" value="1"/>
</dbReference>
<reference evidence="2 3" key="1">
    <citation type="submission" date="2016-08" db="EMBL/GenBank/DDBJ databases">
        <title>Characterization and recognition of Brachyspira hampsonii sp. nov., a novel intestinal spirochete that is pathogenic to pigs.</title>
        <authorList>
            <person name="Mirajkar N."/>
            <person name="La T."/>
            <person name="Phillips N."/>
            <person name="Hampson D."/>
            <person name="Gebhart C."/>
        </authorList>
    </citation>
    <scope>NUCLEOTIDE SEQUENCE [LARGE SCALE GENOMIC DNA]</scope>
    <source>
        <strain evidence="2 3">P280/1</strain>
    </source>
</reference>
<evidence type="ECO:0000313" key="2">
    <source>
        <dbReference type="EMBL" id="OEJ14527.1"/>
    </source>
</evidence>
<evidence type="ECO:0008006" key="4">
    <source>
        <dbReference type="Google" id="ProtNLM"/>
    </source>
</evidence>
<dbReference type="Pfam" id="PF09719">
    <property type="entry name" value="C_GCAxxG_C_C"/>
    <property type="match status" value="1"/>
</dbReference>
<proteinExistence type="predicted"/>
<accession>A0A1E5NEI2</accession>
<gene>
    <name evidence="2" type="ORF">BFL38_06790</name>
</gene>
<dbReference type="EMBL" id="MDCO01000010">
    <property type="protein sequence ID" value="OEJ14527.1"/>
    <property type="molecule type" value="Genomic_DNA"/>
</dbReference>
<dbReference type="InterPro" id="IPR010181">
    <property type="entry name" value="CGCAxxGCC_motif"/>
</dbReference>
<dbReference type="AlphaFoldDB" id="A0A1E5NEI2"/>
<keyword evidence="1" id="KW-0812">Transmembrane</keyword>
<dbReference type="RefSeq" id="WP_069726693.1">
    <property type="nucleotide sequence ID" value="NZ_MDCO01000010.1"/>
</dbReference>
<dbReference type="InterPro" id="IPR036280">
    <property type="entry name" value="Multihaem_cyt_sf"/>
</dbReference>
<protein>
    <recommendedName>
        <fullName evidence="4">C_GCAxxG_C_C family protein</fullName>
    </recommendedName>
</protein>
<evidence type="ECO:0000256" key="1">
    <source>
        <dbReference type="SAM" id="Phobius"/>
    </source>
</evidence>
<organism evidence="2 3">
    <name type="scientific">Brachyspira hampsonii</name>
    <dbReference type="NCBI Taxonomy" id="1287055"/>
    <lineage>
        <taxon>Bacteria</taxon>
        <taxon>Pseudomonadati</taxon>
        <taxon>Spirochaetota</taxon>
        <taxon>Spirochaetia</taxon>
        <taxon>Brachyspirales</taxon>
        <taxon>Brachyspiraceae</taxon>
        <taxon>Brachyspira</taxon>
    </lineage>
</organism>